<sequence>MAPIEENGDDYIRRIASYIRANERGLAEPAVVRRRRRPVSTPTPSTTSGSMFSWVYPTTTNTPTPTPTKPVILTLSTHHLYYLLIRMEAAGHNVGTLDVQLDSLARPLSYIDVLHSSIRGDTSDTLSLASFSSSLSAISSFSLGGASTWLGMGRAVQPSVESELAFVFSAFTKLPALRITGPTNEIVRELKGEAPNMNALPLDAFRNLQSLDLCDVDPRALLGWDRLSDGLRVLRVRRGGDGEGDMVGDVVVGAVVDDLRRRAGSRGRQQRRRIIRAASSAGSLVNIPQVPETVQEDEDESLATPTAEHPVPMSDASSTLSSSPPSPGPVFPTHAWSLLLTLSLPSNALPSLPSSPLAPLTSLTTLDLSSNLLVSVPSGLSQLYNLTTLNLSDNMIDSVLGIYTHLGQILTLNLSHNRLDTLCGLERLLGLTSIDLRSNRIDEVQEISRLATLPHIKDVWAANNPFTEIEDDWRVVCFGYFAAE</sequence>
<dbReference type="EMBL" id="ML178822">
    <property type="protein sequence ID" value="TFL02493.1"/>
    <property type="molecule type" value="Genomic_DNA"/>
</dbReference>
<dbReference type="Gene3D" id="3.80.10.10">
    <property type="entry name" value="Ribonuclease Inhibitor"/>
    <property type="match status" value="2"/>
</dbReference>
<dbReference type="InterPro" id="IPR003591">
    <property type="entry name" value="Leu-rich_rpt_typical-subtyp"/>
</dbReference>
<dbReference type="Pfam" id="PF13855">
    <property type="entry name" value="LRR_8"/>
    <property type="match status" value="1"/>
</dbReference>
<evidence type="ECO:0000256" key="1">
    <source>
        <dbReference type="ARBA" id="ARBA00004496"/>
    </source>
</evidence>
<keyword evidence="3" id="KW-0433">Leucine-rich repeat</keyword>
<comment type="subcellular location">
    <subcellularLocation>
        <location evidence="1">Cytoplasm</location>
    </subcellularLocation>
</comment>
<protein>
    <recommendedName>
        <fullName evidence="8">L domain-like protein</fullName>
    </recommendedName>
</protein>
<dbReference type="SUPFAM" id="SSF52075">
    <property type="entry name" value="Outer arm dynein light chain 1"/>
    <property type="match status" value="1"/>
</dbReference>
<dbReference type="SMART" id="SM00365">
    <property type="entry name" value="LRR_SD22"/>
    <property type="match status" value="3"/>
</dbReference>
<dbReference type="STRING" id="1884261.A0A5C3QKP6"/>
<evidence type="ECO:0000256" key="5">
    <source>
        <dbReference type="SAM" id="MobiDB-lite"/>
    </source>
</evidence>
<dbReference type="SMART" id="SM00369">
    <property type="entry name" value="LRR_TYP"/>
    <property type="match status" value="3"/>
</dbReference>
<evidence type="ECO:0000313" key="7">
    <source>
        <dbReference type="Proteomes" id="UP000305067"/>
    </source>
</evidence>
<evidence type="ECO:0000256" key="2">
    <source>
        <dbReference type="ARBA" id="ARBA00022490"/>
    </source>
</evidence>
<dbReference type="PANTHER" id="PTHR15454">
    <property type="entry name" value="NISCHARIN RELATED"/>
    <property type="match status" value="1"/>
</dbReference>
<accession>A0A5C3QKP6</accession>
<dbReference type="AlphaFoldDB" id="A0A5C3QKP6"/>
<gene>
    <name evidence="6" type="ORF">BDV98DRAFT_505659</name>
</gene>
<dbReference type="GO" id="GO:0005737">
    <property type="term" value="C:cytoplasm"/>
    <property type="evidence" value="ECO:0007669"/>
    <property type="project" value="UniProtKB-SubCell"/>
</dbReference>
<dbReference type="PANTHER" id="PTHR15454:SF69">
    <property type="entry name" value="SERINE_THREONINE-PROTEIN KINASE 11-INTERACTING PROTEIN"/>
    <property type="match status" value="1"/>
</dbReference>
<dbReference type="InterPro" id="IPR032675">
    <property type="entry name" value="LRR_dom_sf"/>
</dbReference>
<reference evidence="6 7" key="1">
    <citation type="journal article" date="2019" name="Nat. Ecol. Evol.">
        <title>Megaphylogeny resolves global patterns of mushroom evolution.</title>
        <authorList>
            <person name="Varga T."/>
            <person name="Krizsan K."/>
            <person name="Foldi C."/>
            <person name="Dima B."/>
            <person name="Sanchez-Garcia M."/>
            <person name="Sanchez-Ramirez S."/>
            <person name="Szollosi G.J."/>
            <person name="Szarkandi J.G."/>
            <person name="Papp V."/>
            <person name="Albert L."/>
            <person name="Andreopoulos W."/>
            <person name="Angelini C."/>
            <person name="Antonin V."/>
            <person name="Barry K.W."/>
            <person name="Bougher N.L."/>
            <person name="Buchanan P."/>
            <person name="Buyck B."/>
            <person name="Bense V."/>
            <person name="Catcheside P."/>
            <person name="Chovatia M."/>
            <person name="Cooper J."/>
            <person name="Damon W."/>
            <person name="Desjardin D."/>
            <person name="Finy P."/>
            <person name="Geml J."/>
            <person name="Haridas S."/>
            <person name="Hughes K."/>
            <person name="Justo A."/>
            <person name="Karasinski D."/>
            <person name="Kautmanova I."/>
            <person name="Kiss B."/>
            <person name="Kocsube S."/>
            <person name="Kotiranta H."/>
            <person name="LaButti K.M."/>
            <person name="Lechner B.E."/>
            <person name="Liimatainen K."/>
            <person name="Lipzen A."/>
            <person name="Lukacs Z."/>
            <person name="Mihaltcheva S."/>
            <person name="Morgado L.N."/>
            <person name="Niskanen T."/>
            <person name="Noordeloos M.E."/>
            <person name="Ohm R.A."/>
            <person name="Ortiz-Santana B."/>
            <person name="Ovrebo C."/>
            <person name="Racz N."/>
            <person name="Riley R."/>
            <person name="Savchenko A."/>
            <person name="Shiryaev A."/>
            <person name="Soop K."/>
            <person name="Spirin V."/>
            <person name="Szebenyi C."/>
            <person name="Tomsovsky M."/>
            <person name="Tulloss R.E."/>
            <person name="Uehling J."/>
            <person name="Grigoriev I.V."/>
            <person name="Vagvolgyi C."/>
            <person name="Papp T."/>
            <person name="Martin F.M."/>
            <person name="Miettinen O."/>
            <person name="Hibbett D.S."/>
            <person name="Nagy L.G."/>
        </authorList>
    </citation>
    <scope>NUCLEOTIDE SEQUENCE [LARGE SCALE GENOMIC DNA]</scope>
    <source>
        <strain evidence="6 7">CBS 309.79</strain>
    </source>
</reference>
<keyword evidence="4" id="KW-0677">Repeat</keyword>
<evidence type="ECO:0000256" key="4">
    <source>
        <dbReference type="ARBA" id="ARBA00022737"/>
    </source>
</evidence>
<dbReference type="Proteomes" id="UP000305067">
    <property type="component" value="Unassembled WGS sequence"/>
</dbReference>
<dbReference type="InterPro" id="IPR001611">
    <property type="entry name" value="Leu-rich_rpt"/>
</dbReference>
<evidence type="ECO:0000313" key="6">
    <source>
        <dbReference type="EMBL" id="TFL02493.1"/>
    </source>
</evidence>
<feature type="non-terminal residue" evidence="6">
    <location>
        <position position="484"/>
    </location>
</feature>
<proteinExistence type="predicted"/>
<evidence type="ECO:0000256" key="3">
    <source>
        <dbReference type="ARBA" id="ARBA00022614"/>
    </source>
</evidence>
<dbReference type="PROSITE" id="PS51450">
    <property type="entry name" value="LRR"/>
    <property type="match status" value="4"/>
</dbReference>
<dbReference type="OrthoDB" id="676979at2759"/>
<name>A0A5C3QKP6_9AGAR</name>
<keyword evidence="2" id="KW-0963">Cytoplasm</keyword>
<evidence type="ECO:0008006" key="8">
    <source>
        <dbReference type="Google" id="ProtNLM"/>
    </source>
</evidence>
<feature type="compositionally biased region" description="Low complexity" evidence="5">
    <location>
        <begin position="39"/>
        <end position="48"/>
    </location>
</feature>
<feature type="region of interest" description="Disordered" evidence="5">
    <location>
        <begin position="33"/>
        <end position="56"/>
    </location>
</feature>
<feature type="compositionally biased region" description="Low complexity" evidence="5">
    <location>
        <begin position="312"/>
        <end position="323"/>
    </location>
</feature>
<keyword evidence="7" id="KW-1185">Reference proteome</keyword>
<feature type="region of interest" description="Disordered" evidence="5">
    <location>
        <begin position="286"/>
        <end position="327"/>
    </location>
</feature>
<organism evidence="6 7">
    <name type="scientific">Pterulicium gracile</name>
    <dbReference type="NCBI Taxonomy" id="1884261"/>
    <lineage>
        <taxon>Eukaryota</taxon>
        <taxon>Fungi</taxon>
        <taxon>Dikarya</taxon>
        <taxon>Basidiomycota</taxon>
        <taxon>Agaricomycotina</taxon>
        <taxon>Agaricomycetes</taxon>
        <taxon>Agaricomycetidae</taxon>
        <taxon>Agaricales</taxon>
        <taxon>Pleurotineae</taxon>
        <taxon>Pterulaceae</taxon>
        <taxon>Pterulicium</taxon>
    </lineage>
</organism>